<feature type="transmembrane region" description="Helical" evidence="2">
    <location>
        <begin position="78"/>
        <end position="104"/>
    </location>
</feature>
<feature type="region of interest" description="Disordered" evidence="1">
    <location>
        <begin position="1"/>
        <end position="20"/>
    </location>
</feature>
<feature type="transmembrane region" description="Helical" evidence="2">
    <location>
        <begin position="154"/>
        <end position="176"/>
    </location>
</feature>
<keyword evidence="4" id="KW-1185">Reference proteome</keyword>
<feature type="transmembrane region" description="Helical" evidence="2">
    <location>
        <begin position="125"/>
        <end position="148"/>
    </location>
</feature>
<protein>
    <recommendedName>
        <fullName evidence="5">PGG domain-containing protein</fullName>
    </recommendedName>
</protein>
<accession>A0ABY2H2Q9</accession>
<dbReference type="EMBL" id="PPTA01000006">
    <property type="protein sequence ID" value="TFB02529.1"/>
    <property type="molecule type" value="Genomic_DNA"/>
</dbReference>
<gene>
    <name evidence="3" type="ORF">CCMA1212_005598</name>
</gene>
<reference evidence="3 4" key="1">
    <citation type="submission" date="2018-01" db="EMBL/GenBank/DDBJ databases">
        <title>Genome characterization of the sugarcane-associated fungus Trichoderma ghanense CCMA-1212 and their application in lignocelulose bioconversion.</title>
        <authorList>
            <person name="Steindorff A.S."/>
            <person name="Mendes T.D."/>
            <person name="Vilela E.S.D."/>
            <person name="Rodrigues D.S."/>
            <person name="Formighieri E.F."/>
            <person name="Melo I.S."/>
            <person name="Favaro L.C.L."/>
        </authorList>
    </citation>
    <scope>NUCLEOTIDE SEQUENCE [LARGE SCALE GENOMIC DNA]</scope>
    <source>
        <strain evidence="3 4">CCMA-1212</strain>
    </source>
</reference>
<proteinExistence type="predicted"/>
<evidence type="ECO:0000256" key="2">
    <source>
        <dbReference type="SAM" id="Phobius"/>
    </source>
</evidence>
<keyword evidence="2" id="KW-1133">Transmembrane helix</keyword>
<sequence length="177" mass="19119">MQENRSHESNQAICPGERLPHVPHNGNTSEAVTKSFEAFLSFVLTVTIFGASIFTVIVSDIPDPAAVSPEPKFSKQTIRTFLAISWLLFAVALSLGAFSMSVYYAQREKAGQGFTEEQIRKLRPLGVLASSMLQILIIVAFLFLSLVLVAYAEVVGWVAVAFSAAAAFGSVGLMIYG</sequence>
<evidence type="ECO:0008006" key="5">
    <source>
        <dbReference type="Google" id="ProtNLM"/>
    </source>
</evidence>
<keyword evidence="2" id="KW-0472">Membrane</keyword>
<feature type="transmembrane region" description="Helical" evidence="2">
    <location>
        <begin position="38"/>
        <end position="58"/>
    </location>
</feature>
<keyword evidence="2" id="KW-0812">Transmembrane</keyword>
<organism evidence="3 4">
    <name type="scientific">Trichoderma ghanense</name>
    <dbReference type="NCBI Taxonomy" id="65468"/>
    <lineage>
        <taxon>Eukaryota</taxon>
        <taxon>Fungi</taxon>
        <taxon>Dikarya</taxon>
        <taxon>Ascomycota</taxon>
        <taxon>Pezizomycotina</taxon>
        <taxon>Sordariomycetes</taxon>
        <taxon>Hypocreomycetidae</taxon>
        <taxon>Hypocreales</taxon>
        <taxon>Hypocreaceae</taxon>
        <taxon>Trichoderma</taxon>
    </lineage>
</organism>
<name>A0ABY2H2Q9_9HYPO</name>
<dbReference type="GeneID" id="300577302"/>
<evidence type="ECO:0000313" key="3">
    <source>
        <dbReference type="EMBL" id="TFB02529.1"/>
    </source>
</evidence>
<dbReference type="Proteomes" id="UP001642720">
    <property type="component" value="Unassembled WGS sequence"/>
</dbReference>
<comment type="caution">
    <text evidence="3">The sequence shown here is derived from an EMBL/GenBank/DDBJ whole genome shotgun (WGS) entry which is preliminary data.</text>
</comment>
<evidence type="ECO:0000256" key="1">
    <source>
        <dbReference type="SAM" id="MobiDB-lite"/>
    </source>
</evidence>
<evidence type="ECO:0000313" key="4">
    <source>
        <dbReference type="Proteomes" id="UP001642720"/>
    </source>
</evidence>
<dbReference type="RefSeq" id="XP_073558730.1">
    <property type="nucleotide sequence ID" value="XM_073702852.1"/>
</dbReference>